<protein>
    <recommendedName>
        <fullName evidence="9">CDC45-like protein</fullName>
    </recommendedName>
</protein>
<dbReference type="OrthoDB" id="10258882at2759"/>
<dbReference type="GO" id="GO:0003688">
    <property type="term" value="F:DNA replication origin binding"/>
    <property type="evidence" value="ECO:0007669"/>
    <property type="project" value="TreeGrafter"/>
</dbReference>
<keyword evidence="5" id="KW-0131">Cell cycle</keyword>
<dbReference type="Pfam" id="PF02724">
    <property type="entry name" value="CDC45"/>
    <property type="match status" value="1"/>
</dbReference>
<dbReference type="PANTHER" id="PTHR10507:SF0">
    <property type="entry name" value="CELL DIVISION CONTROL PROTEIN 45 HOMOLOG"/>
    <property type="match status" value="1"/>
</dbReference>
<dbReference type="PANTHER" id="PTHR10507">
    <property type="entry name" value="CDC45-RELATED PROTEIN"/>
    <property type="match status" value="1"/>
</dbReference>
<comment type="similarity">
    <text evidence="2">Belongs to the CDC45 family.</text>
</comment>
<dbReference type="GO" id="GO:0003697">
    <property type="term" value="F:single-stranded DNA binding"/>
    <property type="evidence" value="ECO:0007669"/>
    <property type="project" value="TreeGrafter"/>
</dbReference>
<dbReference type="GO" id="GO:0000727">
    <property type="term" value="P:double-strand break repair via break-induced replication"/>
    <property type="evidence" value="ECO:0007669"/>
    <property type="project" value="TreeGrafter"/>
</dbReference>
<comment type="subcellular location">
    <subcellularLocation>
        <location evidence="1">Nucleus</location>
    </subcellularLocation>
</comment>
<dbReference type="GO" id="GO:0031261">
    <property type="term" value="C:DNA replication preinitiation complex"/>
    <property type="evidence" value="ECO:0007669"/>
    <property type="project" value="TreeGrafter"/>
</dbReference>
<feature type="compositionally biased region" description="Acidic residues" evidence="6">
    <location>
        <begin position="158"/>
        <end position="180"/>
    </location>
</feature>
<keyword evidence="4" id="KW-0539">Nucleus</keyword>
<evidence type="ECO:0000256" key="1">
    <source>
        <dbReference type="ARBA" id="ARBA00004123"/>
    </source>
</evidence>
<sequence length="632" mass="72196">MVRITNNIYHEAYEYIKSDAQEGNCIVFVAADVDSICAIRIFQVRSHPSALLKSDIIPHKIVPVSGYKDLVAANEKLVRRDSDLRSIVMINCGGLGNILECFDLNALAKVYIIDSHRPLNLDNMHPSNTQVCVFDDQDETEKINEVMQAFHDIIFRDDNDDDSDEDSDIDQESEDNDSDDSEGRTRDKRAHQRRRINGNEKLSRTAKRQLRRKQNRLLAAYYSGGLYYGNSVSGAIYELVNQLGKSNNELLWLAIVGVTSQYVFEQMDTYKYAEKLEVFKDDRARLNVNRNEDGSLQTTNVVIKSEDEYRFMMFRHWSLYDSMYHSGYVSSKLGVWKDAGKKRLNNMFAKMGFSLQQCQQVYTHMDMDLKQMLRNKIEVVAPLYGLTDICFPSFTRSYGWECCLSASDVVYALSTILETSPAAAIRLGVNVNANWNENEDWHTAEESEENTTAHEMKSQRRKWWMKNFYTAYDALSSPSPDGILRGLKLCMKTQKAIVRQGTAIIDKRMAKLLNNFRFVNIRNGPDLSIFQHPLALTKLALFLTDAYREHGKKSIPFVISSLDEDNNTCLILASTGAPTFGEVRKNTFGLAFEEAAEKTGARISLDSFESSVVQVHDSDIEHFVETLIYKEF</sequence>
<comment type="caution">
    <text evidence="7">The sequence shown here is derived from an EMBL/GenBank/DDBJ whole genome shotgun (WGS) entry which is preliminary data.</text>
</comment>
<proteinExistence type="inferred from homology"/>
<dbReference type="InterPro" id="IPR003874">
    <property type="entry name" value="CDC45"/>
</dbReference>
<evidence type="ECO:0008006" key="9">
    <source>
        <dbReference type="Google" id="ProtNLM"/>
    </source>
</evidence>
<evidence type="ECO:0000256" key="6">
    <source>
        <dbReference type="SAM" id="MobiDB-lite"/>
    </source>
</evidence>
<dbReference type="GO" id="GO:0006270">
    <property type="term" value="P:DNA replication initiation"/>
    <property type="evidence" value="ECO:0007669"/>
    <property type="project" value="InterPro"/>
</dbReference>
<dbReference type="Proteomes" id="UP000603453">
    <property type="component" value="Unassembled WGS sequence"/>
</dbReference>
<dbReference type="GO" id="GO:1902977">
    <property type="term" value="P:mitotic DNA replication preinitiation complex assembly"/>
    <property type="evidence" value="ECO:0007669"/>
    <property type="project" value="TreeGrafter"/>
</dbReference>
<dbReference type="AlphaFoldDB" id="A0A8H7R482"/>
<gene>
    <name evidence="7" type="ORF">INT47_011599</name>
</gene>
<evidence type="ECO:0000256" key="3">
    <source>
        <dbReference type="ARBA" id="ARBA00022705"/>
    </source>
</evidence>
<evidence type="ECO:0000256" key="4">
    <source>
        <dbReference type="ARBA" id="ARBA00023242"/>
    </source>
</evidence>
<accession>A0A8H7R482</accession>
<dbReference type="EMBL" id="JAEPRD010000046">
    <property type="protein sequence ID" value="KAG2204116.1"/>
    <property type="molecule type" value="Genomic_DNA"/>
</dbReference>
<organism evidence="7 8">
    <name type="scientific">Mucor saturninus</name>
    <dbReference type="NCBI Taxonomy" id="64648"/>
    <lineage>
        <taxon>Eukaryota</taxon>
        <taxon>Fungi</taxon>
        <taxon>Fungi incertae sedis</taxon>
        <taxon>Mucoromycota</taxon>
        <taxon>Mucoromycotina</taxon>
        <taxon>Mucoromycetes</taxon>
        <taxon>Mucorales</taxon>
        <taxon>Mucorineae</taxon>
        <taxon>Mucoraceae</taxon>
        <taxon>Mucor</taxon>
    </lineage>
</organism>
<evidence type="ECO:0000256" key="5">
    <source>
        <dbReference type="ARBA" id="ARBA00023306"/>
    </source>
</evidence>
<reference evidence="7" key="1">
    <citation type="submission" date="2020-12" db="EMBL/GenBank/DDBJ databases">
        <title>Metabolic potential, ecology and presence of endohyphal bacteria is reflected in genomic diversity of Mucoromycotina.</title>
        <authorList>
            <person name="Muszewska A."/>
            <person name="Okrasinska A."/>
            <person name="Steczkiewicz K."/>
            <person name="Drgas O."/>
            <person name="Orlowska M."/>
            <person name="Perlinska-Lenart U."/>
            <person name="Aleksandrzak-Piekarczyk T."/>
            <person name="Szatraj K."/>
            <person name="Zielenkiewicz U."/>
            <person name="Pilsyk S."/>
            <person name="Malc E."/>
            <person name="Mieczkowski P."/>
            <person name="Kruszewska J.S."/>
            <person name="Biernat P."/>
            <person name="Pawlowska J."/>
        </authorList>
    </citation>
    <scope>NUCLEOTIDE SEQUENCE</scope>
    <source>
        <strain evidence="7">WA0000017839</strain>
    </source>
</reference>
<name>A0A8H7R482_9FUNG</name>
<keyword evidence="3" id="KW-0235">DNA replication</keyword>
<evidence type="ECO:0000256" key="2">
    <source>
        <dbReference type="ARBA" id="ARBA00010727"/>
    </source>
</evidence>
<feature type="compositionally biased region" description="Basic residues" evidence="6">
    <location>
        <begin position="186"/>
        <end position="196"/>
    </location>
</feature>
<keyword evidence="8" id="KW-1185">Reference proteome</keyword>
<evidence type="ECO:0000313" key="7">
    <source>
        <dbReference type="EMBL" id="KAG2204116.1"/>
    </source>
</evidence>
<dbReference type="GO" id="GO:0003682">
    <property type="term" value="F:chromatin binding"/>
    <property type="evidence" value="ECO:0007669"/>
    <property type="project" value="TreeGrafter"/>
</dbReference>
<evidence type="ECO:0000313" key="8">
    <source>
        <dbReference type="Proteomes" id="UP000603453"/>
    </source>
</evidence>
<feature type="region of interest" description="Disordered" evidence="6">
    <location>
        <begin position="156"/>
        <end position="207"/>
    </location>
</feature>